<dbReference type="KEGG" id="amx:AM2010_2403"/>
<dbReference type="Gene3D" id="3.40.50.150">
    <property type="entry name" value="Vaccinia Virus protein VP39"/>
    <property type="match status" value="1"/>
</dbReference>
<keyword evidence="12" id="KW-1185">Reference proteome</keyword>
<gene>
    <name evidence="11" type="ORF">AM2010_2403</name>
</gene>
<dbReference type="GO" id="GO:0009007">
    <property type="term" value="F:site-specific DNA-methyltransferase (adenine-specific) activity"/>
    <property type="evidence" value="ECO:0007669"/>
    <property type="project" value="UniProtKB-EC"/>
</dbReference>
<evidence type="ECO:0000256" key="1">
    <source>
        <dbReference type="ARBA" id="ARBA00006594"/>
    </source>
</evidence>
<dbReference type="InterPro" id="IPR029063">
    <property type="entry name" value="SAM-dependent_MTases_sf"/>
</dbReference>
<feature type="domain" description="N6 adenine-specific DNA methyltransferase N-terminal" evidence="10">
    <location>
        <begin position="11"/>
        <end position="144"/>
    </location>
</feature>
<reference evidence="11 12" key="1">
    <citation type="submission" date="2015-06" db="EMBL/GenBank/DDBJ databases">
        <authorList>
            <person name="Kim K.M."/>
        </authorList>
    </citation>
    <scope>NUCLEOTIDE SEQUENCE [LARGE SCALE GENOMIC DNA]</scope>
    <source>
        <strain evidence="11 12">KCTC 22370</strain>
    </source>
</reference>
<keyword evidence="4" id="KW-0808">Transferase</keyword>
<dbReference type="GO" id="GO:0008170">
    <property type="term" value="F:N-methyltransferase activity"/>
    <property type="evidence" value="ECO:0007669"/>
    <property type="project" value="InterPro"/>
</dbReference>
<organism evidence="11 12">
    <name type="scientific">Pelagerythrobacter marensis</name>
    <dbReference type="NCBI Taxonomy" id="543877"/>
    <lineage>
        <taxon>Bacteria</taxon>
        <taxon>Pseudomonadati</taxon>
        <taxon>Pseudomonadota</taxon>
        <taxon>Alphaproteobacteria</taxon>
        <taxon>Sphingomonadales</taxon>
        <taxon>Erythrobacteraceae</taxon>
        <taxon>Pelagerythrobacter</taxon>
    </lineage>
</organism>
<dbReference type="Pfam" id="PF12161">
    <property type="entry name" value="HsdM_N"/>
    <property type="match status" value="1"/>
</dbReference>
<dbReference type="EMBL" id="CP011805">
    <property type="protein sequence ID" value="AKM08459.1"/>
    <property type="molecule type" value="Genomic_DNA"/>
</dbReference>
<dbReference type="InterPro" id="IPR038333">
    <property type="entry name" value="T1MK-like_N_sf"/>
</dbReference>
<sequence>MTAVKQSDVNKAAWDACDTFRGTIDPAAYKDYILVFLFWKFLSDLWADERKAAEAQYDGDSERVARRLSRFRFQIPEGASFHDLYPNRNADNIGEQVNVALEAIEQANIAKLEGVLSETDYNSRNNLGETADRNRRIKDLFDNFARPALDFSPSRFGGEDNAEDVIGETYIYLISRFASDAGKKAGEFFTPRKVSELLVRLADPQPGNKILDPACGSSTLLVRAAEYVAGVEGKDHASEADAQVFGQEATNQTQALARMNMFLHGLDNARIEWGDTLTNPKFVNGDALMRFDRVIANPPFSLKKWGHEVAGDDRFNRYHRGVPPKSRGDYAFISHMVESAKPREGRVAVIAPHGVLFRGGAEGKIRQALIEENLLDGVVGLPAQLFPSTGIPVCMVIFDRAREEGGAREDADDVFFIDASREFVPGKKQNELSKDHLNKIVDTWRAREDVERYASLVTREQIAENGYNLNIPRYVDTFEPEEEIDIAAVQAEIEELEKKLAETRKKMNGYLKELGVL</sequence>
<dbReference type="InterPro" id="IPR051537">
    <property type="entry name" value="DNA_Adenine_Mtase"/>
</dbReference>
<dbReference type="OrthoDB" id="9806213at2"/>
<evidence type="ECO:0000256" key="7">
    <source>
        <dbReference type="ARBA" id="ARBA00047942"/>
    </source>
</evidence>
<dbReference type="Gene3D" id="1.20.1260.30">
    <property type="match status" value="1"/>
</dbReference>
<keyword evidence="5" id="KW-0949">S-adenosyl-L-methionine</keyword>
<comment type="similarity">
    <text evidence="1">Belongs to the N(4)/N(6)-methyltransferase family.</text>
</comment>
<evidence type="ECO:0000259" key="10">
    <source>
        <dbReference type="Pfam" id="PF12161"/>
    </source>
</evidence>
<dbReference type="PANTHER" id="PTHR42933">
    <property type="entry name" value="SLR6095 PROTEIN"/>
    <property type="match status" value="1"/>
</dbReference>
<dbReference type="InterPro" id="IPR003356">
    <property type="entry name" value="DNA_methylase_A-5"/>
</dbReference>
<dbReference type="STRING" id="543877.AM2010_2403"/>
<accession>A0A0G3XCX7</accession>
<dbReference type="InterPro" id="IPR002052">
    <property type="entry name" value="DNA_methylase_N6_adenine_CS"/>
</dbReference>
<evidence type="ECO:0000259" key="9">
    <source>
        <dbReference type="Pfam" id="PF02384"/>
    </source>
</evidence>
<dbReference type="PATRIC" id="fig|543877.4.peg.2437"/>
<dbReference type="REBASE" id="115999">
    <property type="entry name" value="M.Ama22370ORF2403P"/>
</dbReference>
<keyword evidence="3" id="KW-0489">Methyltransferase</keyword>
<keyword evidence="6" id="KW-0680">Restriction system</keyword>
<dbReference type="GO" id="GO:0009307">
    <property type="term" value="P:DNA restriction-modification system"/>
    <property type="evidence" value="ECO:0007669"/>
    <property type="project" value="UniProtKB-KW"/>
</dbReference>
<dbReference type="InterPro" id="IPR004546">
    <property type="entry name" value="Restrct_endonuc_T1M"/>
</dbReference>
<dbReference type="PROSITE" id="PS00092">
    <property type="entry name" value="N6_MTASE"/>
    <property type="match status" value="1"/>
</dbReference>
<dbReference type="NCBIfam" id="TIGR00497">
    <property type="entry name" value="hsdM"/>
    <property type="match status" value="1"/>
</dbReference>
<comment type="catalytic activity">
    <reaction evidence="7">
        <text>a 2'-deoxyadenosine in DNA + S-adenosyl-L-methionine = an N(6)-methyl-2'-deoxyadenosine in DNA + S-adenosyl-L-homocysteine + H(+)</text>
        <dbReference type="Rhea" id="RHEA:15197"/>
        <dbReference type="Rhea" id="RHEA-COMP:12418"/>
        <dbReference type="Rhea" id="RHEA-COMP:12419"/>
        <dbReference type="ChEBI" id="CHEBI:15378"/>
        <dbReference type="ChEBI" id="CHEBI:57856"/>
        <dbReference type="ChEBI" id="CHEBI:59789"/>
        <dbReference type="ChEBI" id="CHEBI:90615"/>
        <dbReference type="ChEBI" id="CHEBI:90616"/>
        <dbReference type="EC" id="2.1.1.72"/>
    </reaction>
</comment>
<dbReference type="AlphaFoldDB" id="A0A0G3XCX7"/>
<evidence type="ECO:0000313" key="11">
    <source>
        <dbReference type="EMBL" id="AKM08459.1"/>
    </source>
</evidence>
<dbReference type="GO" id="GO:0032259">
    <property type="term" value="P:methylation"/>
    <property type="evidence" value="ECO:0007669"/>
    <property type="project" value="UniProtKB-KW"/>
</dbReference>
<dbReference type="Proteomes" id="UP000037643">
    <property type="component" value="Chromosome"/>
</dbReference>
<keyword evidence="8" id="KW-0175">Coiled coil</keyword>
<dbReference type="PANTHER" id="PTHR42933:SF3">
    <property type="entry name" value="TYPE I RESTRICTION ENZYME MJAVIII METHYLASE SUBUNIT"/>
    <property type="match status" value="1"/>
</dbReference>
<dbReference type="Pfam" id="PF02384">
    <property type="entry name" value="N6_Mtase"/>
    <property type="match status" value="1"/>
</dbReference>
<feature type="domain" description="DNA methylase adenine-specific" evidence="9">
    <location>
        <begin position="162"/>
        <end position="482"/>
    </location>
</feature>
<dbReference type="EC" id="2.1.1.72" evidence="2"/>
<dbReference type="RefSeq" id="WP_047807283.1">
    <property type="nucleotide sequence ID" value="NZ_CP011805.1"/>
</dbReference>
<evidence type="ECO:0000313" key="12">
    <source>
        <dbReference type="Proteomes" id="UP000037643"/>
    </source>
</evidence>
<evidence type="ECO:0000256" key="5">
    <source>
        <dbReference type="ARBA" id="ARBA00022691"/>
    </source>
</evidence>
<evidence type="ECO:0000256" key="8">
    <source>
        <dbReference type="SAM" id="Coils"/>
    </source>
</evidence>
<dbReference type="InterPro" id="IPR022749">
    <property type="entry name" value="D12N6_MeTrfase_N"/>
</dbReference>
<evidence type="ECO:0000256" key="4">
    <source>
        <dbReference type="ARBA" id="ARBA00022679"/>
    </source>
</evidence>
<protein>
    <recommendedName>
        <fullName evidence="2">site-specific DNA-methyltransferase (adenine-specific)</fullName>
        <ecNumber evidence="2">2.1.1.72</ecNumber>
    </recommendedName>
</protein>
<name>A0A0G3XCX7_9SPHN</name>
<feature type="coiled-coil region" evidence="8">
    <location>
        <begin position="479"/>
        <end position="513"/>
    </location>
</feature>
<dbReference type="GO" id="GO:0003677">
    <property type="term" value="F:DNA binding"/>
    <property type="evidence" value="ECO:0007669"/>
    <property type="project" value="InterPro"/>
</dbReference>
<evidence type="ECO:0000256" key="2">
    <source>
        <dbReference type="ARBA" id="ARBA00011900"/>
    </source>
</evidence>
<dbReference type="PRINTS" id="PR00507">
    <property type="entry name" value="N12N6MTFRASE"/>
</dbReference>
<dbReference type="SUPFAM" id="SSF53335">
    <property type="entry name" value="S-adenosyl-L-methionine-dependent methyltransferases"/>
    <property type="match status" value="1"/>
</dbReference>
<evidence type="ECO:0000256" key="6">
    <source>
        <dbReference type="ARBA" id="ARBA00022747"/>
    </source>
</evidence>
<proteinExistence type="inferred from homology"/>
<evidence type="ECO:0000256" key="3">
    <source>
        <dbReference type="ARBA" id="ARBA00022603"/>
    </source>
</evidence>